<dbReference type="OrthoDB" id="10367651at2759"/>
<reference evidence="1" key="1">
    <citation type="journal article" date="2021" name="J Fungi (Basel)">
        <title>Virulence traits and population genomics of the black yeast Aureobasidium melanogenum.</title>
        <authorList>
            <person name="Cernosa A."/>
            <person name="Sun X."/>
            <person name="Gostincar C."/>
            <person name="Fang C."/>
            <person name="Gunde-Cimerman N."/>
            <person name="Song Z."/>
        </authorList>
    </citation>
    <scope>NUCLEOTIDE SEQUENCE</scope>
    <source>
        <strain evidence="1">EXF-9911</strain>
    </source>
</reference>
<dbReference type="AlphaFoldDB" id="A0A9P8E6L8"/>
<accession>A0A9P8E6L8</accession>
<name>A0A9P8E6L8_AURME</name>
<feature type="non-terminal residue" evidence="1">
    <location>
        <position position="180"/>
    </location>
</feature>
<dbReference type="EMBL" id="JAHFXF010000841">
    <property type="protein sequence ID" value="KAG9681866.1"/>
    <property type="molecule type" value="Genomic_DNA"/>
</dbReference>
<evidence type="ECO:0000313" key="2">
    <source>
        <dbReference type="Proteomes" id="UP000779574"/>
    </source>
</evidence>
<dbReference type="Proteomes" id="UP000779574">
    <property type="component" value="Unassembled WGS sequence"/>
</dbReference>
<proteinExistence type="predicted"/>
<gene>
    <name evidence="1" type="ORF">KCU76_g14201</name>
</gene>
<sequence>MNNPNHVPSEQRRFLTSGSGIVWTNVDSATSAAPPEQRRFLRPGSGIVWTNVNTSQPAPRMPMVWTNVDTSTSAPRPEQQGVLTSSSRIVWTDADSQNEGPFYGGGPSTLAKEVELASEDAQPCAKEVENLKARIATYKDFICDLVHKELQHATEAGWTPAVLDILKKTAEELGKLSVEA</sequence>
<comment type="caution">
    <text evidence="1">The sequence shown here is derived from an EMBL/GenBank/DDBJ whole genome shotgun (WGS) entry which is preliminary data.</text>
</comment>
<reference evidence="1" key="2">
    <citation type="submission" date="2021-08" db="EMBL/GenBank/DDBJ databases">
        <authorList>
            <person name="Gostincar C."/>
            <person name="Sun X."/>
            <person name="Song Z."/>
            <person name="Gunde-Cimerman N."/>
        </authorList>
    </citation>
    <scope>NUCLEOTIDE SEQUENCE</scope>
    <source>
        <strain evidence="1">EXF-9911</strain>
    </source>
</reference>
<organism evidence="1 2">
    <name type="scientific">Aureobasidium melanogenum</name>
    <name type="common">Aureobasidium pullulans var. melanogenum</name>
    <dbReference type="NCBI Taxonomy" id="46634"/>
    <lineage>
        <taxon>Eukaryota</taxon>
        <taxon>Fungi</taxon>
        <taxon>Dikarya</taxon>
        <taxon>Ascomycota</taxon>
        <taxon>Pezizomycotina</taxon>
        <taxon>Dothideomycetes</taxon>
        <taxon>Dothideomycetidae</taxon>
        <taxon>Dothideales</taxon>
        <taxon>Saccotheciaceae</taxon>
        <taxon>Aureobasidium</taxon>
    </lineage>
</organism>
<protein>
    <submittedName>
        <fullName evidence="1">Uncharacterized protein</fullName>
    </submittedName>
</protein>
<evidence type="ECO:0000313" key="1">
    <source>
        <dbReference type="EMBL" id="KAG9681866.1"/>
    </source>
</evidence>